<dbReference type="PANTHER" id="PTHR43968">
    <property type="match status" value="1"/>
</dbReference>
<dbReference type="PROSITE" id="PS51354">
    <property type="entry name" value="GLUTAREDOXIN_2"/>
    <property type="match status" value="1"/>
</dbReference>
<dbReference type="GO" id="GO:0045174">
    <property type="term" value="F:glutathione dehydrogenase (ascorbate) activity"/>
    <property type="evidence" value="ECO:0007669"/>
    <property type="project" value="TreeGrafter"/>
</dbReference>
<name>A0AAD8A356_DIPPU</name>
<dbReference type="InterPro" id="IPR050983">
    <property type="entry name" value="GST_Omega/HSP26"/>
</dbReference>
<dbReference type="CDD" id="cd03184">
    <property type="entry name" value="GST_C_Omega"/>
    <property type="match status" value="1"/>
</dbReference>
<reference evidence="5" key="1">
    <citation type="journal article" date="2023" name="IScience">
        <title>Live-bearing cockroach genome reveals convergent evolutionary mechanisms linked to viviparity in insects and beyond.</title>
        <authorList>
            <person name="Fouks B."/>
            <person name="Harrison M.C."/>
            <person name="Mikhailova A.A."/>
            <person name="Marchal E."/>
            <person name="English S."/>
            <person name="Carruthers M."/>
            <person name="Jennings E.C."/>
            <person name="Chiamaka E.L."/>
            <person name="Frigard R.A."/>
            <person name="Pippel M."/>
            <person name="Attardo G.M."/>
            <person name="Benoit J.B."/>
            <person name="Bornberg-Bauer E."/>
            <person name="Tobe S.S."/>
        </authorList>
    </citation>
    <scope>NUCLEOTIDE SEQUENCE</scope>
    <source>
        <strain evidence="5">Stay&amp;Tobe</strain>
    </source>
</reference>
<protein>
    <submittedName>
        <fullName evidence="5">Uncharacterized protein</fullName>
    </submittedName>
</protein>
<feature type="domain" description="GST N-terminal" evidence="3">
    <location>
        <begin position="18"/>
        <end position="97"/>
    </location>
</feature>
<dbReference type="InterPro" id="IPR036249">
    <property type="entry name" value="Thioredoxin-like_sf"/>
</dbReference>
<evidence type="ECO:0000313" key="6">
    <source>
        <dbReference type="Proteomes" id="UP001233999"/>
    </source>
</evidence>
<feature type="non-terminal residue" evidence="5">
    <location>
        <position position="257"/>
    </location>
</feature>
<dbReference type="InterPro" id="IPR036282">
    <property type="entry name" value="Glutathione-S-Trfase_C_sf"/>
</dbReference>
<dbReference type="Pfam" id="PF13410">
    <property type="entry name" value="GST_C_2"/>
    <property type="match status" value="1"/>
</dbReference>
<dbReference type="SFLD" id="SFLDS00019">
    <property type="entry name" value="Glutathione_Transferase_(cytos"/>
    <property type="match status" value="1"/>
</dbReference>
<evidence type="ECO:0000259" key="4">
    <source>
        <dbReference type="PROSITE" id="PS50405"/>
    </source>
</evidence>
<comment type="caution">
    <text evidence="5">The sequence shown here is derived from an EMBL/GenBank/DDBJ whole genome shotgun (WGS) entry which is preliminary data.</text>
</comment>
<dbReference type="InterPro" id="IPR010987">
    <property type="entry name" value="Glutathione-S-Trfase_C-like"/>
</dbReference>
<organism evidence="5 6">
    <name type="scientific">Diploptera punctata</name>
    <name type="common">Pacific beetle cockroach</name>
    <dbReference type="NCBI Taxonomy" id="6984"/>
    <lineage>
        <taxon>Eukaryota</taxon>
        <taxon>Metazoa</taxon>
        <taxon>Ecdysozoa</taxon>
        <taxon>Arthropoda</taxon>
        <taxon>Hexapoda</taxon>
        <taxon>Insecta</taxon>
        <taxon>Pterygota</taxon>
        <taxon>Neoptera</taxon>
        <taxon>Polyneoptera</taxon>
        <taxon>Dictyoptera</taxon>
        <taxon>Blattodea</taxon>
        <taxon>Blaberoidea</taxon>
        <taxon>Blaberidae</taxon>
        <taxon>Diplopterinae</taxon>
        <taxon>Diploptera</taxon>
    </lineage>
</organism>
<dbReference type="Gene3D" id="1.20.1050.10">
    <property type="match status" value="1"/>
</dbReference>
<proteinExistence type="inferred from homology"/>
<dbReference type="FunFam" id="1.20.1050.10:FF:000009">
    <property type="entry name" value="Glutathione S-transferase omega-1"/>
    <property type="match status" value="1"/>
</dbReference>
<evidence type="ECO:0000256" key="1">
    <source>
        <dbReference type="ARBA" id="ARBA00011067"/>
    </source>
</evidence>
<dbReference type="AlphaFoldDB" id="A0AAD8A356"/>
<dbReference type="FunFam" id="3.40.30.10:FF:000123">
    <property type="entry name" value="Glutathione transferase o1"/>
    <property type="match status" value="1"/>
</dbReference>
<dbReference type="SUPFAM" id="SSF47616">
    <property type="entry name" value="GST C-terminal domain-like"/>
    <property type="match status" value="1"/>
</dbReference>
<dbReference type="PANTHER" id="PTHR43968:SF6">
    <property type="entry name" value="GLUTATHIONE S-TRANSFERASE OMEGA"/>
    <property type="match status" value="1"/>
</dbReference>
<evidence type="ECO:0000313" key="5">
    <source>
        <dbReference type="EMBL" id="KAJ9590882.1"/>
    </source>
</evidence>
<dbReference type="Gene3D" id="3.40.30.10">
    <property type="entry name" value="Glutaredoxin"/>
    <property type="match status" value="1"/>
</dbReference>
<dbReference type="PROSITE" id="PS50404">
    <property type="entry name" value="GST_NTER"/>
    <property type="match status" value="1"/>
</dbReference>
<feature type="domain" description="GST C-terminal" evidence="4">
    <location>
        <begin position="102"/>
        <end position="234"/>
    </location>
</feature>
<dbReference type="Pfam" id="PF13417">
    <property type="entry name" value="GST_N_3"/>
    <property type="match status" value="1"/>
</dbReference>
<dbReference type="GO" id="GO:0004364">
    <property type="term" value="F:glutathione transferase activity"/>
    <property type="evidence" value="ECO:0007669"/>
    <property type="project" value="InterPro"/>
</dbReference>
<dbReference type="GO" id="GO:0005737">
    <property type="term" value="C:cytoplasm"/>
    <property type="evidence" value="ECO:0007669"/>
    <property type="project" value="InterPro"/>
</dbReference>
<comment type="similarity">
    <text evidence="1">Belongs to the GST superfamily. Omega family.</text>
</comment>
<dbReference type="GO" id="GO:0006749">
    <property type="term" value="P:glutathione metabolic process"/>
    <property type="evidence" value="ECO:0007669"/>
    <property type="project" value="TreeGrafter"/>
</dbReference>
<keyword evidence="2" id="KW-0560">Oxidoreductase</keyword>
<dbReference type="InterPro" id="IPR040079">
    <property type="entry name" value="Glutathione_S-Trfase"/>
</dbReference>
<dbReference type="PRINTS" id="PR01625">
    <property type="entry name" value="GSTRNSFRASEO"/>
</dbReference>
<sequence length="257" mass="30166">MNQKHLGNDSVIPNFTAGLVVLYSMRFCPYGQRVQMVLEAKKIPYDVVYINLMDKPSWYLERNPLGKVPSLEKNPGKCIYESLIVADYLDEEYPQTPLHSKDPMQKAKDRILVEQFSKVIQDMYKLYQNISKETFQNLLTELDCFEKELISRQTFFFGGNSPGMLDYMIWPWFERIGLLKCIGGNGFGLFEDRFPELIAWRDRMKDDDPVKVTYLEPDIHARFIESRKSGKPDFDLCFKKMSPPNQYLVSQYLNIDY</sequence>
<dbReference type="PROSITE" id="PS50405">
    <property type="entry name" value="GST_CTER"/>
    <property type="match status" value="1"/>
</dbReference>
<gene>
    <name evidence="5" type="ORF">L9F63_016087</name>
</gene>
<accession>A0AAD8A356</accession>
<dbReference type="Proteomes" id="UP001233999">
    <property type="component" value="Unassembled WGS sequence"/>
</dbReference>
<evidence type="ECO:0000259" key="3">
    <source>
        <dbReference type="PROSITE" id="PS50404"/>
    </source>
</evidence>
<dbReference type="InterPro" id="IPR004045">
    <property type="entry name" value="Glutathione_S-Trfase_N"/>
</dbReference>
<evidence type="ECO:0000256" key="2">
    <source>
        <dbReference type="ARBA" id="ARBA00023002"/>
    </source>
</evidence>
<dbReference type="EMBL" id="JASPKZ010004185">
    <property type="protein sequence ID" value="KAJ9590882.1"/>
    <property type="molecule type" value="Genomic_DNA"/>
</dbReference>
<dbReference type="InterPro" id="IPR005442">
    <property type="entry name" value="GST_omega"/>
</dbReference>
<reference evidence="5" key="2">
    <citation type="submission" date="2023-05" db="EMBL/GenBank/DDBJ databases">
        <authorList>
            <person name="Fouks B."/>
        </authorList>
    </citation>
    <scope>NUCLEOTIDE SEQUENCE</scope>
    <source>
        <strain evidence="5">Stay&amp;Tobe</strain>
        <tissue evidence="5">Testes</tissue>
    </source>
</reference>
<dbReference type="SUPFAM" id="SSF52833">
    <property type="entry name" value="Thioredoxin-like"/>
    <property type="match status" value="1"/>
</dbReference>
<keyword evidence="6" id="KW-1185">Reference proteome</keyword>
<dbReference type="SFLD" id="SFLDG00358">
    <property type="entry name" value="Main_(cytGST)"/>
    <property type="match status" value="1"/>
</dbReference>